<keyword evidence="9 12" id="KW-1133">Transmembrane helix</keyword>
<feature type="transmembrane region" description="Helical" evidence="12">
    <location>
        <begin position="461"/>
        <end position="478"/>
    </location>
</feature>
<keyword evidence="5 12" id="KW-0812">Transmembrane</keyword>
<comment type="subcellular location">
    <subcellularLocation>
        <location evidence="2">Cell membrane</location>
        <topology evidence="2">Multi-pass membrane protein</topology>
    </subcellularLocation>
</comment>
<gene>
    <name evidence="14" type="ORF">CKO45_17780</name>
</gene>
<evidence type="ECO:0000256" key="2">
    <source>
        <dbReference type="ARBA" id="ARBA00004651"/>
    </source>
</evidence>
<feature type="transmembrane region" description="Helical" evidence="12">
    <location>
        <begin position="336"/>
        <end position="354"/>
    </location>
</feature>
<evidence type="ECO:0000256" key="3">
    <source>
        <dbReference type="ARBA" id="ARBA00022475"/>
    </source>
</evidence>
<feature type="transmembrane region" description="Helical" evidence="12">
    <location>
        <begin position="484"/>
        <end position="504"/>
    </location>
</feature>
<keyword evidence="11 12" id="KW-0472">Membrane</keyword>
<evidence type="ECO:0000313" key="15">
    <source>
        <dbReference type="Proteomes" id="UP000697995"/>
    </source>
</evidence>
<feature type="transmembrane region" description="Helical" evidence="12">
    <location>
        <begin position="113"/>
        <end position="134"/>
    </location>
</feature>
<dbReference type="Pfam" id="PF01435">
    <property type="entry name" value="Peptidase_M48"/>
    <property type="match status" value="1"/>
</dbReference>
<evidence type="ECO:0000313" key="14">
    <source>
        <dbReference type="EMBL" id="MBK1660084.1"/>
    </source>
</evidence>
<feature type="transmembrane region" description="Helical" evidence="12">
    <location>
        <begin position="313"/>
        <end position="330"/>
    </location>
</feature>
<accession>A0ABS1D049</accession>
<evidence type="ECO:0000256" key="1">
    <source>
        <dbReference type="ARBA" id="ARBA00001947"/>
    </source>
</evidence>
<evidence type="ECO:0000256" key="10">
    <source>
        <dbReference type="ARBA" id="ARBA00023049"/>
    </source>
</evidence>
<evidence type="ECO:0000256" key="12">
    <source>
        <dbReference type="SAM" id="Phobius"/>
    </source>
</evidence>
<feature type="transmembrane region" description="Helical" evidence="12">
    <location>
        <begin position="62"/>
        <end position="83"/>
    </location>
</feature>
<dbReference type="Proteomes" id="UP000697995">
    <property type="component" value="Unassembled WGS sequence"/>
</dbReference>
<dbReference type="EMBL" id="NRSG01000145">
    <property type="protein sequence ID" value="MBK1660084.1"/>
    <property type="molecule type" value="Genomic_DNA"/>
</dbReference>
<dbReference type="PANTHER" id="PTHR43221:SF1">
    <property type="entry name" value="PROTEASE HTPX"/>
    <property type="match status" value="1"/>
</dbReference>
<name>A0ABS1D049_9PROT</name>
<evidence type="ECO:0000256" key="5">
    <source>
        <dbReference type="ARBA" id="ARBA00022692"/>
    </source>
</evidence>
<comment type="caution">
    <text evidence="14">The sequence shown here is derived from an EMBL/GenBank/DDBJ whole genome shotgun (WGS) entry which is preliminary data.</text>
</comment>
<dbReference type="InterPro" id="IPR050083">
    <property type="entry name" value="HtpX_protease"/>
</dbReference>
<comment type="cofactor">
    <cofactor evidence="1">
        <name>Zn(2+)</name>
        <dbReference type="ChEBI" id="CHEBI:29105"/>
    </cofactor>
</comment>
<dbReference type="InterPro" id="IPR001915">
    <property type="entry name" value="Peptidase_M48"/>
</dbReference>
<protein>
    <recommendedName>
        <fullName evidence="13">Peptidase M48 domain-containing protein</fullName>
    </recommendedName>
</protein>
<reference evidence="14 15" key="1">
    <citation type="journal article" date="2020" name="Microorganisms">
        <title>Osmotic Adaptation and Compatible Solute Biosynthesis of Phototrophic Bacteria as Revealed from Genome Analyses.</title>
        <authorList>
            <person name="Imhoff J.F."/>
            <person name="Rahn T."/>
            <person name="Kunzel S."/>
            <person name="Keller A."/>
            <person name="Neulinger S.C."/>
        </authorList>
    </citation>
    <scope>NUCLEOTIDE SEQUENCE [LARGE SCALE GENOMIC DNA]</scope>
    <source>
        <strain evidence="14 15">DSM 15382</strain>
    </source>
</reference>
<dbReference type="RefSeq" id="WP_133223407.1">
    <property type="nucleotide sequence ID" value="NZ_SMOA01000459.1"/>
</dbReference>
<proteinExistence type="predicted"/>
<dbReference type="Gene3D" id="3.30.2010.10">
    <property type="entry name" value="Metalloproteases ('zincins'), catalytic domain"/>
    <property type="match status" value="1"/>
</dbReference>
<organism evidence="14 15">
    <name type="scientific">Paracraurococcus ruber</name>
    <dbReference type="NCBI Taxonomy" id="77675"/>
    <lineage>
        <taxon>Bacteria</taxon>
        <taxon>Pseudomonadati</taxon>
        <taxon>Pseudomonadota</taxon>
        <taxon>Alphaproteobacteria</taxon>
        <taxon>Acetobacterales</taxon>
        <taxon>Roseomonadaceae</taxon>
        <taxon>Paracraurococcus</taxon>
    </lineage>
</organism>
<dbReference type="PANTHER" id="PTHR43221">
    <property type="entry name" value="PROTEASE HTPX"/>
    <property type="match status" value="1"/>
</dbReference>
<evidence type="ECO:0000256" key="4">
    <source>
        <dbReference type="ARBA" id="ARBA00022670"/>
    </source>
</evidence>
<evidence type="ECO:0000256" key="7">
    <source>
        <dbReference type="ARBA" id="ARBA00022801"/>
    </source>
</evidence>
<keyword evidence="3" id="KW-1003">Cell membrane</keyword>
<evidence type="ECO:0000256" key="11">
    <source>
        <dbReference type="ARBA" id="ARBA00023136"/>
    </source>
</evidence>
<evidence type="ECO:0000259" key="13">
    <source>
        <dbReference type="Pfam" id="PF01435"/>
    </source>
</evidence>
<sequence length="506" mass="53744">MPGLADALPDRTTFHAEQARRRWHGRLWALLCLGLAAGLGAVLSTVTGPLLLLLLALGMKGLAWLGLAPATMLGALQALNLWIDGNLAQVSRGLDLLDRAEGPLGVLAALRPMLGGASLLLPGIGLAVLVWAGLARFYRRSAIASAAADLGARPPRPGDAEETQLGNILAELSLAAGLPAPRLLLLDAPQPNAAVFGASHRDAAVIATRGLLDRLDRRETQGVVAHLVAAAGDGDLRLAAAIQAVFGTLGVLVLVFDLPFRRGAWAALRDLLLALAGALPAARAERLRGNLAGSLSPDSMDAMMRVMSLGERWPPLGALLVLPLLPWMLLTLVQKLLVSFWMLFVFGWPLGWLWRARRYLADAAAVRLLRDPEALAAALRRIDADGMPPGGALQELGFFHVPTLAREEAGFRNRANMVAALTPRIGKRLWRLSALGAGPAAEAGWRATLRQMRQITGWRRWLVLALLALLVPLFAALAGLVTLMLLGASFFSLLGGVALARLVLSL</sequence>
<keyword evidence="10" id="KW-0482">Metalloprotease</keyword>
<keyword evidence="4" id="KW-0645">Protease</keyword>
<evidence type="ECO:0000256" key="9">
    <source>
        <dbReference type="ARBA" id="ARBA00022989"/>
    </source>
</evidence>
<evidence type="ECO:0000256" key="8">
    <source>
        <dbReference type="ARBA" id="ARBA00022833"/>
    </source>
</evidence>
<evidence type="ECO:0000256" key="6">
    <source>
        <dbReference type="ARBA" id="ARBA00022723"/>
    </source>
</evidence>
<feature type="domain" description="Peptidase M48" evidence="13">
    <location>
        <begin position="160"/>
        <end position="255"/>
    </location>
</feature>
<keyword evidence="15" id="KW-1185">Reference proteome</keyword>
<keyword evidence="7" id="KW-0378">Hydrolase</keyword>
<keyword evidence="6" id="KW-0479">Metal-binding</keyword>
<keyword evidence="8" id="KW-0862">Zinc</keyword>
<feature type="transmembrane region" description="Helical" evidence="12">
    <location>
        <begin position="27"/>
        <end position="55"/>
    </location>
</feature>